<dbReference type="InterPro" id="IPR016039">
    <property type="entry name" value="Thiolase-like"/>
</dbReference>
<name>A0A848H417_9BURK</name>
<feature type="domain" description="Thiolase C-terminal" evidence="2">
    <location>
        <begin position="256"/>
        <end position="370"/>
    </location>
</feature>
<dbReference type="InterPro" id="IPR020616">
    <property type="entry name" value="Thiolase_N"/>
</dbReference>
<dbReference type="Proteomes" id="UP000541185">
    <property type="component" value="Unassembled WGS sequence"/>
</dbReference>
<dbReference type="EMBL" id="JABBFX010000001">
    <property type="protein sequence ID" value="NML45726.1"/>
    <property type="molecule type" value="Genomic_DNA"/>
</dbReference>
<dbReference type="Gene3D" id="3.40.47.10">
    <property type="match status" value="1"/>
</dbReference>
<dbReference type="AlphaFoldDB" id="A0A848H417"/>
<dbReference type="InterPro" id="IPR055140">
    <property type="entry name" value="Thiolase_C_2"/>
</dbReference>
<keyword evidence="4" id="KW-1185">Reference proteome</keyword>
<reference evidence="3 4" key="1">
    <citation type="submission" date="2020-04" db="EMBL/GenBank/DDBJ databases">
        <title>Ramlibacter sp. G-1-2-2 isolated from soil.</title>
        <authorList>
            <person name="Dahal R.H."/>
        </authorList>
    </citation>
    <scope>NUCLEOTIDE SEQUENCE [LARGE SCALE GENOMIC DNA]</scope>
    <source>
        <strain evidence="3 4">G-1-2-2</strain>
    </source>
</reference>
<organism evidence="3 4">
    <name type="scientific">Ramlibacter agri</name>
    <dbReference type="NCBI Taxonomy" id="2728837"/>
    <lineage>
        <taxon>Bacteria</taxon>
        <taxon>Pseudomonadati</taxon>
        <taxon>Pseudomonadota</taxon>
        <taxon>Betaproteobacteria</taxon>
        <taxon>Burkholderiales</taxon>
        <taxon>Comamonadaceae</taxon>
        <taxon>Ramlibacter</taxon>
    </lineage>
</organism>
<dbReference type="Pfam" id="PF22691">
    <property type="entry name" value="Thiolase_C_1"/>
    <property type="match status" value="1"/>
</dbReference>
<evidence type="ECO:0000313" key="4">
    <source>
        <dbReference type="Proteomes" id="UP000541185"/>
    </source>
</evidence>
<sequence length="385" mass="40060">MKGQDVYVTGVGFHPFGRFPDKSLKTLAATAALGALDDAGISVRELDAAICANAYAGLLNNQESIRGETWLRGIGLGGVPVMNVENACASGSTAVHLACMGIASGNYDTVLVVGAEKMFVNDTGRALAALANSADTEVMGNIGLQFSAVDAIRVREMMAEEEVGAEAFEWVTVKNHEHAVSNPIAQYRKPVTMEQVRASRMIADPIRLFMCSAISDGAAALVLSSKPGRGKVRVRASALASSPWRLDAGALPGPTMAADKAYAQAGVAPSDLHLAEVHDAVSPAELMHYRELRLCSEGEVAKLVAEKATALGGRLPVNTSGGLNSRGHPVGATGVAQLIELTLQLRGDAGPRQVPGARLALAHNSGGWIGEDPAVSAVHILEGSR</sequence>
<comment type="caution">
    <text evidence="3">The sequence shown here is derived from an EMBL/GenBank/DDBJ whole genome shotgun (WGS) entry which is preliminary data.</text>
</comment>
<accession>A0A848H417</accession>
<dbReference type="PIRSF" id="PIRSF000429">
    <property type="entry name" value="Ac-CoA_Ac_transf"/>
    <property type="match status" value="1"/>
</dbReference>
<proteinExistence type="predicted"/>
<protein>
    <submittedName>
        <fullName evidence="3">Thiolase family protein</fullName>
    </submittedName>
</protein>
<evidence type="ECO:0000259" key="1">
    <source>
        <dbReference type="Pfam" id="PF00108"/>
    </source>
</evidence>
<dbReference type="PANTHER" id="PTHR42870">
    <property type="entry name" value="ACETYL-COA C-ACETYLTRANSFERASE"/>
    <property type="match status" value="1"/>
</dbReference>
<feature type="domain" description="Thiolase N-terminal" evidence="1">
    <location>
        <begin position="15"/>
        <end position="225"/>
    </location>
</feature>
<gene>
    <name evidence="3" type="ORF">HHL11_18400</name>
</gene>
<evidence type="ECO:0000313" key="3">
    <source>
        <dbReference type="EMBL" id="NML45726.1"/>
    </source>
</evidence>
<dbReference type="CDD" id="cd00829">
    <property type="entry name" value="SCP-x_thiolase"/>
    <property type="match status" value="1"/>
</dbReference>
<evidence type="ECO:0000259" key="2">
    <source>
        <dbReference type="Pfam" id="PF22691"/>
    </source>
</evidence>
<dbReference type="Pfam" id="PF00108">
    <property type="entry name" value="Thiolase_N"/>
    <property type="match status" value="1"/>
</dbReference>
<dbReference type="InterPro" id="IPR002155">
    <property type="entry name" value="Thiolase"/>
</dbReference>
<dbReference type="GO" id="GO:0003988">
    <property type="term" value="F:acetyl-CoA C-acyltransferase activity"/>
    <property type="evidence" value="ECO:0007669"/>
    <property type="project" value="UniProtKB-ARBA"/>
</dbReference>
<dbReference type="PANTHER" id="PTHR42870:SF1">
    <property type="entry name" value="NON-SPECIFIC LIPID-TRANSFER PROTEIN-LIKE 2"/>
    <property type="match status" value="1"/>
</dbReference>
<dbReference type="RefSeq" id="WP_169419800.1">
    <property type="nucleotide sequence ID" value="NZ_JABBFX010000001.1"/>
</dbReference>
<dbReference type="SUPFAM" id="SSF53901">
    <property type="entry name" value="Thiolase-like"/>
    <property type="match status" value="2"/>
</dbReference>